<evidence type="ECO:0000256" key="4">
    <source>
        <dbReference type="HAMAP-Rule" id="MF_01681"/>
    </source>
</evidence>
<dbReference type="SFLD" id="SFLDS00003">
    <property type="entry name" value="Haloacid_Dehalogenase"/>
    <property type="match status" value="1"/>
</dbReference>
<dbReference type="EC" id="3.1.3.77" evidence="4"/>
<dbReference type="Gene3D" id="3.40.50.1000">
    <property type="entry name" value="HAD superfamily/HAD-like"/>
    <property type="match status" value="1"/>
</dbReference>
<evidence type="ECO:0000256" key="3">
    <source>
        <dbReference type="ARBA" id="ARBA00023167"/>
    </source>
</evidence>
<keyword evidence="1 4" id="KW-0028">Amino-acid biosynthesis</keyword>
<dbReference type="SFLD" id="SFLDG01133">
    <property type="entry name" value="C1.5.4:_Enolase-phosphatase_Li"/>
    <property type="match status" value="1"/>
</dbReference>
<evidence type="ECO:0000256" key="1">
    <source>
        <dbReference type="ARBA" id="ARBA00022605"/>
    </source>
</evidence>
<name>A0ABW6ICH3_9CYAN</name>
<dbReference type="Gene3D" id="1.10.720.60">
    <property type="match status" value="1"/>
</dbReference>
<keyword evidence="3 4" id="KW-0486">Methionine biosynthesis</keyword>
<comment type="function">
    <text evidence="4">Bifunctional enzyme that catalyzes the enolization of 2,3-diketo-5-methylthiopentyl-1-phosphate (DK-MTP-1-P) into the intermediate 2-hydroxy-3-keto-5-methylthiopentenyl-1-phosphate (HK-MTPenyl-1-P), which is then dephosphorylated to form the acireductone 1,2-dihydroxy-3-keto-5-methylthiopentene (DHK-MTPene).</text>
</comment>
<accession>A0ABW6ICH3</accession>
<comment type="pathway">
    <text evidence="4">Amino-acid biosynthesis; L-methionine biosynthesis via salvage pathway; L-methionine from S-methyl-5-thio-alpha-D-ribose 1-phosphate: step 3/6.</text>
</comment>
<dbReference type="SUPFAM" id="SSF56784">
    <property type="entry name" value="HAD-like"/>
    <property type="match status" value="1"/>
</dbReference>
<dbReference type="PANTHER" id="PTHR20371">
    <property type="entry name" value="ENOLASE-PHOSPHATASE E1"/>
    <property type="match status" value="1"/>
</dbReference>
<gene>
    <name evidence="4 5" type="primary">mtnC</name>
    <name evidence="5" type="ORF">ACFVKH_05640</name>
</gene>
<comment type="caution">
    <text evidence="5">The sequence shown here is derived from an EMBL/GenBank/DDBJ whole genome shotgun (WGS) entry which is preliminary data.</text>
</comment>
<keyword evidence="2 4" id="KW-0378">Hydrolase</keyword>
<dbReference type="NCBIfam" id="TIGR01549">
    <property type="entry name" value="HAD-SF-IA-v1"/>
    <property type="match status" value="1"/>
</dbReference>
<evidence type="ECO:0000313" key="5">
    <source>
        <dbReference type="EMBL" id="MFE4105749.1"/>
    </source>
</evidence>
<dbReference type="EMBL" id="JBHZOL010000031">
    <property type="protein sequence ID" value="MFE4105749.1"/>
    <property type="molecule type" value="Genomic_DNA"/>
</dbReference>
<keyword evidence="6" id="KW-1185">Reference proteome</keyword>
<dbReference type="HAMAP" id="MF_01681">
    <property type="entry name" value="Salvage_MtnC"/>
    <property type="match status" value="1"/>
</dbReference>
<dbReference type="NCBIfam" id="TIGR01691">
    <property type="entry name" value="enolase-ppase"/>
    <property type="match status" value="1"/>
</dbReference>
<sequence>MTYYPTDSIDVILLDIEGTTTPVSYVFETLFPFARDQVAAYLKTHGAEAAVQDDLALLRQEYAAEPTSGAAVPAWPENTPEAAVPYIHYLIACDRKSTALKSLQGKIWAKGYTAGQLQSQIFADVKPAFKRWTQLGKRLYIFSSGSVQAQRQLFGSTEVGDLTPYLSGYFDTRTGPKKEADSYRKIAAQIGRVPERILFISDVVAELRAAQQAGMHTLFSSRPGNHSNHSEGFKLITSFESV</sequence>
<comment type="similarity">
    <text evidence="4">Belongs to the HAD-like hydrolase superfamily. MasA/MtnC family.</text>
</comment>
<dbReference type="GO" id="GO:0043874">
    <property type="term" value="F:acireductone synthase activity"/>
    <property type="evidence" value="ECO:0007669"/>
    <property type="project" value="UniProtKB-EC"/>
</dbReference>
<dbReference type="SFLD" id="SFLDG01129">
    <property type="entry name" value="C1.5:_HAD__Beta-PGM__Phosphata"/>
    <property type="match status" value="1"/>
</dbReference>
<evidence type="ECO:0000256" key="2">
    <source>
        <dbReference type="ARBA" id="ARBA00022801"/>
    </source>
</evidence>
<dbReference type="InterPro" id="IPR023214">
    <property type="entry name" value="HAD_sf"/>
</dbReference>
<proteinExistence type="inferred from homology"/>
<keyword evidence="4" id="KW-0460">Magnesium</keyword>
<dbReference type="SFLD" id="SFLDF00044">
    <property type="entry name" value="enolase-phosphatase"/>
    <property type="match status" value="1"/>
</dbReference>
<comment type="pathway">
    <text evidence="4">Amino-acid biosynthesis; L-methionine biosynthesis via salvage pathway; L-methionine from S-methyl-5-thio-alpha-D-ribose 1-phosphate: step 4/6.</text>
</comment>
<dbReference type="InterPro" id="IPR006439">
    <property type="entry name" value="HAD-SF_hydro_IA"/>
</dbReference>
<reference evidence="5 6" key="1">
    <citation type="submission" date="2024-10" db="EMBL/GenBank/DDBJ databases">
        <authorList>
            <person name="Ratan Roy A."/>
            <person name="Morales Sandoval P.H."/>
            <person name="De Los Santos Villalobos S."/>
            <person name="Chakraborty S."/>
            <person name="Mukherjee J."/>
        </authorList>
    </citation>
    <scope>NUCLEOTIDE SEQUENCE [LARGE SCALE GENOMIC DNA]</scope>
    <source>
        <strain evidence="5 6">S1</strain>
    </source>
</reference>
<organism evidence="5 6">
    <name type="scientific">Almyronema epifaneia S1</name>
    <dbReference type="NCBI Taxonomy" id="2991925"/>
    <lineage>
        <taxon>Bacteria</taxon>
        <taxon>Bacillati</taxon>
        <taxon>Cyanobacteriota</taxon>
        <taxon>Cyanophyceae</taxon>
        <taxon>Nodosilineales</taxon>
        <taxon>Nodosilineaceae</taxon>
        <taxon>Almyronema</taxon>
        <taxon>Almyronema epifaneia</taxon>
    </lineage>
</organism>
<comment type="catalytic activity">
    <reaction evidence="4">
        <text>5-methylsulfanyl-2,3-dioxopentyl phosphate + H2O = 1,2-dihydroxy-5-(methylsulfanyl)pent-1-en-3-one + phosphate</text>
        <dbReference type="Rhea" id="RHEA:21700"/>
        <dbReference type="ChEBI" id="CHEBI:15377"/>
        <dbReference type="ChEBI" id="CHEBI:43474"/>
        <dbReference type="ChEBI" id="CHEBI:49252"/>
        <dbReference type="ChEBI" id="CHEBI:58828"/>
        <dbReference type="EC" id="3.1.3.77"/>
    </reaction>
</comment>
<dbReference type="RefSeq" id="WP_377962831.1">
    <property type="nucleotide sequence ID" value="NZ_JBHZOL010000031.1"/>
</dbReference>
<dbReference type="InterPro" id="IPR023943">
    <property type="entry name" value="Enolase-ppase_E1"/>
</dbReference>
<dbReference type="Pfam" id="PF00702">
    <property type="entry name" value="Hydrolase"/>
    <property type="match status" value="1"/>
</dbReference>
<protein>
    <recommendedName>
        <fullName evidence="4">Enolase-phosphatase E1</fullName>
        <ecNumber evidence="4">3.1.3.77</ecNumber>
    </recommendedName>
    <alternativeName>
        <fullName evidence="4">2,3-diketo-5-methylthio-1-phosphopentane phosphatase</fullName>
    </alternativeName>
</protein>
<dbReference type="PANTHER" id="PTHR20371:SF1">
    <property type="entry name" value="ENOLASE-PHOSPHATASE E1"/>
    <property type="match status" value="1"/>
</dbReference>
<dbReference type="CDD" id="cd01629">
    <property type="entry name" value="HAD_EP"/>
    <property type="match status" value="1"/>
</dbReference>
<comment type="subunit">
    <text evidence="4">Monomer.</text>
</comment>
<keyword evidence="4" id="KW-0479">Metal-binding</keyword>
<dbReference type="InterPro" id="IPR036412">
    <property type="entry name" value="HAD-like_sf"/>
</dbReference>
<comment type="cofactor">
    <cofactor evidence="4">
        <name>Mg(2+)</name>
        <dbReference type="ChEBI" id="CHEBI:18420"/>
    </cofactor>
    <text evidence="4">Binds 1 Mg(2+) ion per subunit.</text>
</comment>
<dbReference type="Proteomes" id="UP001600165">
    <property type="component" value="Unassembled WGS sequence"/>
</dbReference>
<evidence type="ECO:0000313" key="6">
    <source>
        <dbReference type="Proteomes" id="UP001600165"/>
    </source>
</evidence>